<evidence type="ECO:0000256" key="1">
    <source>
        <dbReference type="SAM" id="MobiDB-lite"/>
    </source>
</evidence>
<feature type="region of interest" description="Disordered" evidence="1">
    <location>
        <begin position="24"/>
        <end position="47"/>
    </location>
</feature>
<dbReference type="STRING" id="847.BRW83_1480"/>
<gene>
    <name evidence="2" type="ORF">OFBG_00744</name>
</gene>
<keyword evidence="3" id="KW-1185">Reference proteome</keyword>
<dbReference type="GeneID" id="77135346"/>
<evidence type="ECO:0000313" key="2">
    <source>
        <dbReference type="EMBL" id="EEO29716.1"/>
    </source>
</evidence>
<organism evidence="2 3">
    <name type="scientific">Oxalobacter formigenes OXCC13</name>
    <dbReference type="NCBI Taxonomy" id="556269"/>
    <lineage>
        <taxon>Bacteria</taxon>
        <taxon>Pseudomonadati</taxon>
        <taxon>Pseudomonadota</taxon>
        <taxon>Betaproteobacteria</taxon>
        <taxon>Burkholderiales</taxon>
        <taxon>Oxalobacteraceae</taxon>
        <taxon>Oxalobacter</taxon>
    </lineage>
</organism>
<name>C3X940_OXAFO</name>
<evidence type="ECO:0000313" key="3">
    <source>
        <dbReference type="Proteomes" id="UP000005089"/>
    </source>
</evidence>
<dbReference type="EMBL" id="GG658170">
    <property type="protein sequence ID" value="EEO29716.1"/>
    <property type="molecule type" value="Genomic_DNA"/>
</dbReference>
<sequence>MGLFDEEYWNTFNQQNQSDNLHAETGENSQRQSGMSGQIRNTPKTGTTAVRRTRMIGYHDPVTPENSVTMKHLVQMGLADDSDNVHAQQDATGQSYGKNLTDAVNRGVAKAGKQIAYGMKLNADEHLSRAENPVPDIVKKGIDVYGKSQAEHQDESAALMLKKLFEKMRHDAIQGTLDQPIETTVNGKDKLGLVTGGFKNEFVTKPQSAFWSAGTIAGDAARAVAPEGSIDNTALDHAEMKRDSFQRELDRYEDHSMHLKDIWDNDNAENTLNNLSQYFYESLGSKAPYAAIAALRPFIEAAPLASRLAGGTTYQTALNHSGIKQQTGQSNYPKAVVGGALNATARELPFLNRTFNPYGKNDWTKLGAHAAGQAIRYGTDQWMGKHNPYNKDDE</sequence>
<proteinExistence type="predicted"/>
<dbReference type="AlphaFoldDB" id="C3X940"/>
<protein>
    <submittedName>
        <fullName evidence="2">Uncharacterized protein</fullName>
    </submittedName>
</protein>
<dbReference type="HOGENOM" id="CLU_699879_0_0_4"/>
<dbReference type="Proteomes" id="UP000005089">
    <property type="component" value="Unassembled WGS sequence"/>
</dbReference>
<accession>C3X940</accession>
<reference evidence="2 3" key="1">
    <citation type="submission" date="2009-02" db="EMBL/GenBank/DDBJ databases">
        <title>The Genome Sequence of Oxalobacter formigenes OXCC13.</title>
        <authorList>
            <consortium name="The Broad Institute Genome Sequencing Platform"/>
            <person name="Ward D."/>
            <person name="Young S.K."/>
            <person name="Kodira C.D."/>
            <person name="Zeng Q."/>
            <person name="Koehrsen M."/>
            <person name="Alvarado L."/>
            <person name="Berlin A."/>
            <person name="Borenstein D."/>
            <person name="Chen Z."/>
            <person name="Engels R."/>
            <person name="Freedman E."/>
            <person name="Gellesch M."/>
            <person name="Goldberg J."/>
            <person name="Griggs A."/>
            <person name="Gujja S."/>
            <person name="Heiman D."/>
            <person name="Hepburn T."/>
            <person name="Howarth C."/>
            <person name="Jen D."/>
            <person name="Larson L."/>
            <person name="Lewis B."/>
            <person name="Mehta T."/>
            <person name="Park D."/>
            <person name="Pearson M."/>
            <person name="Roberts A."/>
            <person name="Saif S."/>
            <person name="Shea T."/>
            <person name="Shenoy N."/>
            <person name="Sisk P."/>
            <person name="Stolte C."/>
            <person name="Sykes S."/>
            <person name="Walk T."/>
            <person name="White J."/>
            <person name="Yandava C."/>
            <person name="Allison M.J."/>
            <person name="Lander E."/>
            <person name="Nusbaum C."/>
            <person name="Galagan J."/>
            <person name="Birren B."/>
        </authorList>
    </citation>
    <scope>NUCLEOTIDE SEQUENCE [LARGE SCALE GENOMIC DNA]</scope>
    <source>
        <strain evidence="2 3">OXCC13</strain>
    </source>
</reference>
<dbReference type="RefSeq" id="WP_005880410.1">
    <property type="nucleotide sequence ID" value="NZ_CP019430.1"/>
</dbReference>